<accession>A0AAV1S8S5</accession>
<keyword evidence="3" id="KW-1185">Reference proteome</keyword>
<keyword evidence="1" id="KW-0732">Signal</keyword>
<dbReference type="Proteomes" id="UP001314170">
    <property type="component" value="Unassembled WGS sequence"/>
</dbReference>
<reference evidence="2 3" key="1">
    <citation type="submission" date="2024-01" db="EMBL/GenBank/DDBJ databases">
        <authorList>
            <person name="Waweru B."/>
        </authorList>
    </citation>
    <scope>NUCLEOTIDE SEQUENCE [LARGE SCALE GENOMIC DNA]</scope>
</reference>
<name>A0AAV1S8S5_9ROSI</name>
<comment type="caution">
    <text evidence="2">The sequence shown here is derived from an EMBL/GenBank/DDBJ whole genome shotgun (WGS) entry which is preliminary data.</text>
</comment>
<evidence type="ECO:0000256" key="1">
    <source>
        <dbReference type="SAM" id="SignalP"/>
    </source>
</evidence>
<feature type="signal peptide" evidence="1">
    <location>
        <begin position="1"/>
        <end position="23"/>
    </location>
</feature>
<evidence type="ECO:0000313" key="3">
    <source>
        <dbReference type="Proteomes" id="UP001314170"/>
    </source>
</evidence>
<protein>
    <submittedName>
        <fullName evidence="2">Uncharacterized protein</fullName>
    </submittedName>
</protein>
<dbReference type="EMBL" id="CAWUPB010001173">
    <property type="protein sequence ID" value="CAK7347879.1"/>
    <property type="molecule type" value="Genomic_DNA"/>
</dbReference>
<dbReference type="AlphaFoldDB" id="A0AAV1S8S5"/>
<organism evidence="2 3">
    <name type="scientific">Dovyalis caffra</name>
    <dbReference type="NCBI Taxonomy" id="77055"/>
    <lineage>
        <taxon>Eukaryota</taxon>
        <taxon>Viridiplantae</taxon>
        <taxon>Streptophyta</taxon>
        <taxon>Embryophyta</taxon>
        <taxon>Tracheophyta</taxon>
        <taxon>Spermatophyta</taxon>
        <taxon>Magnoliopsida</taxon>
        <taxon>eudicotyledons</taxon>
        <taxon>Gunneridae</taxon>
        <taxon>Pentapetalae</taxon>
        <taxon>rosids</taxon>
        <taxon>fabids</taxon>
        <taxon>Malpighiales</taxon>
        <taxon>Salicaceae</taxon>
        <taxon>Flacourtieae</taxon>
        <taxon>Dovyalis</taxon>
    </lineage>
</organism>
<feature type="chain" id="PRO_5043965361" evidence="1">
    <location>
        <begin position="24"/>
        <end position="61"/>
    </location>
</feature>
<evidence type="ECO:0000313" key="2">
    <source>
        <dbReference type="EMBL" id="CAK7347879.1"/>
    </source>
</evidence>
<gene>
    <name evidence="2" type="ORF">DCAF_LOCUS20568</name>
</gene>
<proteinExistence type="predicted"/>
<sequence length="61" mass="6850">MAISKLLIASLLVSLLVLHPVEVDRSAFEAVKQKGPKLRRPVHCMYFCLIQTTKADADMRP</sequence>